<protein>
    <submittedName>
        <fullName evidence="2">Uncharacterized protein</fullName>
    </submittedName>
</protein>
<proteinExistence type="predicted"/>
<evidence type="ECO:0000256" key="1">
    <source>
        <dbReference type="SAM" id="MobiDB-lite"/>
    </source>
</evidence>
<dbReference type="eggNOG" id="ENOG5030QAI">
    <property type="taxonomic scope" value="Bacteria"/>
</dbReference>
<feature type="region of interest" description="Disordered" evidence="1">
    <location>
        <begin position="1"/>
        <end position="35"/>
    </location>
</feature>
<comment type="caution">
    <text evidence="2">The sequence shown here is derived from an EMBL/GenBank/DDBJ whole genome shotgun (WGS) entry which is preliminary data.</text>
</comment>
<evidence type="ECO:0000313" key="2">
    <source>
        <dbReference type="EMBL" id="EFU77573.1"/>
    </source>
</evidence>
<dbReference type="EMBL" id="AEPW01000010">
    <property type="protein sequence ID" value="EFU77573.1"/>
    <property type="molecule type" value="Genomic_DNA"/>
</dbReference>
<dbReference type="HOGENOM" id="CLU_072989_0_3_9"/>
<dbReference type="AntiFam" id="ANF00057">
    <property type="entry name" value="Translation of E. coli type CRISPR repeat"/>
</dbReference>
<feature type="compositionally biased region" description="Basic and acidic residues" evidence="1">
    <location>
        <begin position="1"/>
        <end position="20"/>
    </location>
</feature>
<gene>
    <name evidence="2" type="ORF">HMPREF0381_0529</name>
</gene>
<dbReference type="AlphaFoldDB" id="E6LKP4"/>
<name>E6LKP4_9FIRM</name>
<evidence type="ECO:0000313" key="3">
    <source>
        <dbReference type="Proteomes" id="UP000003434"/>
    </source>
</evidence>
<dbReference type="Proteomes" id="UP000003434">
    <property type="component" value="Unassembled WGS sequence"/>
</dbReference>
<reference evidence="2 3" key="1">
    <citation type="submission" date="2010-12" db="EMBL/GenBank/DDBJ databases">
        <authorList>
            <person name="Muzny D."/>
            <person name="Qin X."/>
            <person name="Deng J."/>
            <person name="Jiang H."/>
            <person name="Liu Y."/>
            <person name="Qu J."/>
            <person name="Song X.-Z."/>
            <person name="Zhang L."/>
            <person name="Thornton R."/>
            <person name="Coyle M."/>
            <person name="Francisco L."/>
            <person name="Jackson L."/>
            <person name="Javaid M."/>
            <person name="Korchina V."/>
            <person name="Kovar C."/>
            <person name="Mata R."/>
            <person name="Mathew T."/>
            <person name="Ngo R."/>
            <person name="Nguyen L."/>
            <person name="Nguyen N."/>
            <person name="Okwuonu G."/>
            <person name="Ongeri F."/>
            <person name="Pham C."/>
            <person name="Simmons D."/>
            <person name="Wilczek-Boney K."/>
            <person name="Hale W."/>
            <person name="Jakkamsetti A."/>
            <person name="Pham P."/>
            <person name="Ruth R."/>
            <person name="San Lucas F."/>
            <person name="Warren J."/>
            <person name="Zhang J."/>
            <person name="Zhao Z."/>
            <person name="Zhou C."/>
            <person name="Zhu D."/>
            <person name="Lee S."/>
            <person name="Bess C."/>
            <person name="Blankenburg K."/>
            <person name="Forbes L."/>
            <person name="Fu Q."/>
            <person name="Gubbala S."/>
            <person name="Hirani K."/>
            <person name="Jayaseelan J.C."/>
            <person name="Lara F."/>
            <person name="Munidasa M."/>
            <person name="Palculict T."/>
            <person name="Patil S."/>
            <person name="Pu L.-L."/>
            <person name="Saada N."/>
            <person name="Tang L."/>
            <person name="Weissenberger G."/>
            <person name="Zhu Y."/>
            <person name="Hemphill L."/>
            <person name="Shang Y."/>
            <person name="Youmans B."/>
            <person name="Ayvaz T."/>
            <person name="Ross M."/>
            <person name="Santibanez J."/>
            <person name="Aqrawi P."/>
            <person name="Gross S."/>
            <person name="Joshi V."/>
            <person name="Fowler G."/>
            <person name="Nazareth L."/>
            <person name="Reid J."/>
            <person name="Worley K."/>
            <person name="Petrosino J."/>
            <person name="Highlander S."/>
            <person name="Gibbs R."/>
        </authorList>
    </citation>
    <scope>NUCLEOTIDE SEQUENCE [LARGE SCALE GENOMIC DNA]</scope>
    <source>
        <strain evidence="2 3">DSM 3986</strain>
    </source>
</reference>
<sequence>MYVWDHPRIRGEHRKNDKKALTKSGSPPHTRGTRKATIKDYLLAGITPAYAGNTYPQFQIPSVSGDHPRIRGEHYQPFLNNTYILGSPPHTRGTLGLAEGMEMARGITPAYAGNTLQIVLKAVASQDHPRIRGEH</sequence>
<organism evidence="2 3">
    <name type="scientific">Lachnoanaerobaculum saburreum DSM 3986</name>
    <dbReference type="NCBI Taxonomy" id="887325"/>
    <lineage>
        <taxon>Bacteria</taxon>
        <taxon>Bacillati</taxon>
        <taxon>Bacillota</taxon>
        <taxon>Clostridia</taxon>
        <taxon>Lachnospirales</taxon>
        <taxon>Lachnospiraceae</taxon>
        <taxon>Lachnoanaerobaculum</taxon>
    </lineage>
</organism>
<accession>E6LKP4</accession>
<dbReference type="AntiFam" id="ANF00006">
    <property type="entry name" value="Translation of CRISPR region"/>
</dbReference>